<reference evidence="6 12" key="6">
    <citation type="submission" date="2019-01" db="EMBL/GenBank/DDBJ databases">
        <title>The Pseudomonas aeruginosa pan-genome provides new insights on its population structure, horizontal gene transfer and pathogenicity.</title>
        <authorList>
            <person name="Freschi L."/>
            <person name="Vincent A.T."/>
            <person name="Jeukens J."/>
            <person name="Emond-Rheault J.-G."/>
            <person name="Kukavica-Ibrulj I."/>
            <person name="Dupont M.-J."/>
            <person name="Charette S.J."/>
            <person name="Boyle B."/>
            <person name="Levesque R.C."/>
        </authorList>
    </citation>
    <scope>NUCLEOTIDE SEQUENCE [LARGE SCALE GENOMIC DNA]</scope>
    <source>
        <strain evidence="6 12">PA-W36</strain>
    </source>
</reference>
<name>A0A069Q9V3_PSEAI</name>
<dbReference type="EMBL" id="WXZT01000012">
    <property type="protein sequence ID" value="MZZ14095.1"/>
    <property type="molecule type" value="Genomic_DNA"/>
</dbReference>
<dbReference type="PANTHER" id="PTHR34980:SF2">
    <property type="entry name" value="INNER MEMBRANE PROTEIN YHAH-RELATED"/>
    <property type="match status" value="1"/>
</dbReference>
<keyword evidence="1" id="KW-1133">Transmembrane helix</keyword>
<accession>A0A069Q9V3</accession>
<dbReference type="GO" id="GO:0005886">
    <property type="term" value="C:plasma membrane"/>
    <property type="evidence" value="ECO:0007669"/>
    <property type="project" value="TreeGrafter"/>
</dbReference>
<dbReference type="EMBL" id="RXTL01000005">
    <property type="protein sequence ID" value="RTS51958.1"/>
    <property type="molecule type" value="Genomic_DNA"/>
</dbReference>
<dbReference type="Proteomes" id="UP000644192">
    <property type="component" value="Unassembled WGS sequence"/>
</dbReference>
<dbReference type="Proteomes" id="UP000284767">
    <property type="component" value="Unassembled WGS sequence"/>
</dbReference>
<reference evidence="4" key="8">
    <citation type="submission" date="2020-01" db="EMBL/GenBank/DDBJ databases">
        <title>Bacteria Cultured from War Wounds Associated with the Conflict in Eastern Ukraine.</title>
        <authorList>
            <person name="Snesrud E."/>
            <person name="Galac M.R."/>
            <person name="Mc Gann P."/>
            <person name="Valentine K."/>
            <person name="Viacheslav K."/>
        </authorList>
    </citation>
    <scope>NUCLEOTIDE SEQUENCE</scope>
    <source>
        <strain evidence="4">VNMU148</strain>
    </source>
</reference>
<evidence type="ECO:0000313" key="6">
    <source>
        <dbReference type="EMBL" id="RPM19268.1"/>
    </source>
</evidence>
<dbReference type="EMBL" id="NFFZ01000009">
    <property type="protein sequence ID" value="OTI60331.1"/>
    <property type="molecule type" value="Genomic_DNA"/>
</dbReference>
<evidence type="ECO:0000256" key="1">
    <source>
        <dbReference type="SAM" id="Phobius"/>
    </source>
</evidence>
<dbReference type="EMBL" id="CP136986">
    <property type="protein sequence ID" value="WOS78781.1"/>
    <property type="molecule type" value="Genomic_DNA"/>
</dbReference>
<evidence type="ECO:0000313" key="3">
    <source>
        <dbReference type="EMBL" id="MUI34768.1"/>
    </source>
</evidence>
<evidence type="ECO:0000313" key="7">
    <source>
        <dbReference type="EMBL" id="RTS51958.1"/>
    </source>
</evidence>
<gene>
    <name evidence="2" type="primary">yhaI</name>
    <name evidence="5" type="ORF">CAZ10_18790</name>
    <name evidence="7" type="ORF">DY940_03920</name>
    <name evidence="3" type="ORF">GNQ48_07105</name>
    <name evidence="4" type="ORF">GUL26_17750</name>
    <name evidence="6" type="ORF">IPC1295_08910</name>
    <name evidence="8" type="ORF">L4V69_06440</name>
    <name evidence="2" type="ORF">PAERUG_P19_London_7_VIM_2_05_10_01949</name>
</gene>
<reference evidence="8" key="9">
    <citation type="submission" date="2023-06" db="EMBL/GenBank/DDBJ databases">
        <authorList>
            <consortium name="Clinical and Environmental Microbiology Branch: Whole genome sequencing antimicrobial resistance pathogens in the healthcare setting"/>
        </authorList>
    </citation>
    <scope>NUCLEOTIDE SEQUENCE</scope>
    <source>
        <strain evidence="8">2021CK-01020</strain>
    </source>
</reference>
<keyword evidence="1" id="KW-0812">Transmembrane</keyword>
<keyword evidence="1" id="KW-0472">Membrane</keyword>
<accession>A0A1S1C6L2</accession>
<evidence type="ECO:0000313" key="4">
    <source>
        <dbReference type="EMBL" id="MZZ14095.1"/>
    </source>
</evidence>
<proteinExistence type="predicted"/>
<dbReference type="InterPro" id="IPR008523">
    <property type="entry name" value="DUF805"/>
</dbReference>
<evidence type="ECO:0000313" key="13">
    <source>
        <dbReference type="Proteomes" id="UP000433532"/>
    </source>
</evidence>
<reference evidence="5 10" key="3">
    <citation type="submission" date="2017-05" db="EMBL/GenBank/DDBJ databases">
        <authorList>
            <person name="Song R."/>
            <person name="Chenine A.L."/>
            <person name="Ruprecht R.M."/>
        </authorList>
    </citation>
    <scope>NUCLEOTIDE SEQUENCE [LARGE SCALE GENOMIC DNA]</scope>
    <source>
        <strain evidence="5 10">S567_C10_BS</strain>
    </source>
</reference>
<dbReference type="Proteomes" id="UP000045039">
    <property type="component" value="Unassembled WGS sequence"/>
</dbReference>
<reference evidence="3 13" key="7">
    <citation type="submission" date="2019-11" db="EMBL/GenBank/DDBJ databases">
        <title>Genomes of ocular Pseudomonas aeruginosa isolates.</title>
        <authorList>
            <person name="Khan M."/>
            <person name="Rice S.A."/>
            <person name="Willcox M.D.P."/>
            <person name="Stapleton F."/>
        </authorList>
    </citation>
    <scope>NUCLEOTIDE SEQUENCE [LARGE SCALE GENOMIC DNA]</scope>
    <source>
        <strain evidence="3 13">PA221</strain>
    </source>
</reference>
<dbReference type="GeneID" id="77219083"/>
<reference evidence="2" key="1">
    <citation type="submission" date="2015-06" db="EMBL/GenBank/DDBJ databases">
        <authorList>
            <person name="Radhakrishnan R."/>
            <person name="Underwood A."/>
            <person name="Al-Shahib A."/>
        </authorList>
    </citation>
    <scope>NUCLEOTIDE SEQUENCE</scope>
    <source>
        <strain evidence="2">P19_London_7_VIM_2_05_10</strain>
    </source>
</reference>
<dbReference type="EMBL" id="WOAD01000004">
    <property type="protein sequence ID" value="MUI34768.1"/>
    <property type="molecule type" value="Genomic_DNA"/>
</dbReference>
<reference evidence="9" key="2">
    <citation type="submission" date="2015-06" db="EMBL/GenBank/DDBJ databases">
        <authorList>
            <person name="Radhakrishnan Rajesh"/>
            <person name="Underwood Anthony"/>
            <person name="Al-Shahib Ali"/>
        </authorList>
    </citation>
    <scope>NUCLEOTIDE SEQUENCE [LARGE SCALE GENOMIC DNA]</scope>
    <source>
        <strain evidence="9">P19_London_7_VIM_2_05_10</strain>
    </source>
</reference>
<evidence type="ECO:0000313" key="9">
    <source>
        <dbReference type="Proteomes" id="UP000045039"/>
    </source>
</evidence>
<dbReference type="EMBL" id="NSNE01000004">
    <property type="protein sequence ID" value="RPM19268.1"/>
    <property type="molecule type" value="Genomic_DNA"/>
</dbReference>
<sequence length="117" mass="13294">MEWFLKCVKEHYFDFNGRARRKEYWMFTLVNIIISVALSVVLGLISEKLLPIANLYSLAVLLPALGVTARRLHDINKSGWWMLIALIPIVGLYLIYLLAKDSDAGQNQYGQNPKGIA</sequence>
<organism evidence="3 13">
    <name type="scientific">Pseudomonas aeruginosa</name>
    <dbReference type="NCBI Taxonomy" id="287"/>
    <lineage>
        <taxon>Bacteria</taxon>
        <taxon>Pseudomonadati</taxon>
        <taxon>Pseudomonadota</taxon>
        <taxon>Gammaproteobacteria</taxon>
        <taxon>Pseudomonadales</taxon>
        <taxon>Pseudomonadaceae</taxon>
        <taxon>Pseudomonas</taxon>
    </lineage>
</organism>
<evidence type="ECO:0000313" key="12">
    <source>
        <dbReference type="Proteomes" id="UP000284767"/>
    </source>
</evidence>
<dbReference type="Proteomes" id="UP000194857">
    <property type="component" value="Unassembled WGS sequence"/>
</dbReference>
<dbReference type="Pfam" id="PF05656">
    <property type="entry name" value="DUF805"/>
    <property type="match status" value="1"/>
</dbReference>
<dbReference type="AlphaFoldDB" id="A0A069Q9V3"/>
<feature type="transmembrane region" description="Helical" evidence="1">
    <location>
        <begin position="51"/>
        <end position="68"/>
    </location>
</feature>
<dbReference type="Proteomes" id="UP000433532">
    <property type="component" value="Unassembled WGS sequence"/>
</dbReference>
<dbReference type="RefSeq" id="WP_003084974.1">
    <property type="nucleotide sequence ID" value="NZ_AP014622.1"/>
</dbReference>
<evidence type="ECO:0000313" key="2">
    <source>
        <dbReference type="EMBL" id="CRO55897.1"/>
    </source>
</evidence>
<dbReference type="PANTHER" id="PTHR34980">
    <property type="entry name" value="INNER MEMBRANE PROTEIN-RELATED-RELATED"/>
    <property type="match status" value="1"/>
</dbReference>
<dbReference type="KEGG" id="paeb:NCGM1900_0575"/>
<reference evidence="7 11" key="5">
    <citation type="submission" date="2018-12" db="EMBL/GenBank/DDBJ databases">
        <title>Pseudomonas aeruginosa Diversity Panel.</title>
        <authorList>
            <person name="Snesrud E."/>
            <person name="Mcgann P."/>
        </authorList>
    </citation>
    <scope>NUCLEOTIDE SEQUENCE [LARGE SCALE GENOMIC DNA]</scope>
    <source>
        <strain evidence="7 11">MRSN6241</strain>
    </source>
</reference>
<evidence type="ECO:0000313" key="5">
    <source>
        <dbReference type="EMBL" id="OTI60331.1"/>
    </source>
</evidence>
<reference evidence="6 12" key="4">
    <citation type="submission" date="2017-08" db="EMBL/GenBank/DDBJ databases">
        <authorList>
            <person name="Feschi L."/>
            <person name="Jeukens J."/>
            <person name="Emond-Rheault J.-G."/>
            <person name="Kukavica-Ibrulj I."/>
            <person name="Boyle B."/>
            <person name="Levesque R.C."/>
        </authorList>
    </citation>
    <scope>NUCLEOTIDE SEQUENCE [LARGE SCALE GENOMIC DNA]</scope>
    <source>
        <strain evidence="6 12">PA-W36</strain>
    </source>
</reference>
<feature type="transmembrane region" description="Helical" evidence="1">
    <location>
        <begin position="24"/>
        <end position="45"/>
    </location>
</feature>
<dbReference type="eggNOG" id="COG3152">
    <property type="taxonomic scope" value="Bacteria"/>
</dbReference>
<dbReference type="EMBL" id="CVVU01000111">
    <property type="protein sequence ID" value="CRO55897.1"/>
    <property type="molecule type" value="Genomic_DNA"/>
</dbReference>
<evidence type="ECO:0000313" key="10">
    <source>
        <dbReference type="Proteomes" id="UP000194857"/>
    </source>
</evidence>
<protein>
    <submittedName>
        <fullName evidence="3">DUF805 domain-containing protein</fullName>
    </submittedName>
    <submittedName>
        <fullName evidence="2">Inner membrane protein YhaI</fullName>
    </submittedName>
</protein>
<dbReference type="Proteomes" id="UP000276985">
    <property type="component" value="Unassembled WGS sequence"/>
</dbReference>
<evidence type="ECO:0000313" key="8">
    <source>
        <dbReference type="EMBL" id="WOS78781.1"/>
    </source>
</evidence>
<dbReference type="OMA" id="WFIWLGF"/>
<feature type="transmembrane region" description="Helical" evidence="1">
    <location>
        <begin position="80"/>
        <end position="99"/>
    </location>
</feature>
<evidence type="ECO:0000313" key="11">
    <source>
        <dbReference type="Proteomes" id="UP000276985"/>
    </source>
</evidence>
<dbReference type="Proteomes" id="UP001297540">
    <property type="component" value="Chromosome"/>
</dbReference>
<reference evidence="8" key="10">
    <citation type="submission" date="2023-10" db="EMBL/GenBank/DDBJ databases">
        <title>Pathogen: clinical or host-associated sample.</title>
        <authorList>
            <person name="Hergert J."/>
            <person name="Casey R."/>
            <person name="Wagner J."/>
            <person name="Young E.L."/>
            <person name="Oakeson K.F."/>
        </authorList>
    </citation>
    <scope>NUCLEOTIDE SEQUENCE</scope>
    <source>
        <strain evidence="8">2021CK-01020</strain>
    </source>
</reference>